<comment type="caution">
    <text evidence="1">The sequence shown here is derived from an EMBL/GenBank/DDBJ whole genome shotgun (WGS) entry which is preliminary data.</text>
</comment>
<dbReference type="Proteomes" id="UP000239415">
    <property type="component" value="Unassembled WGS sequence"/>
</dbReference>
<reference evidence="1 2" key="1">
    <citation type="submission" date="2018-03" db="EMBL/GenBank/DDBJ databases">
        <title>Genomic Encyclopedia of Archaeal and Bacterial Type Strains, Phase II (KMG-II): from individual species to whole genera.</title>
        <authorList>
            <person name="Goeker M."/>
        </authorList>
    </citation>
    <scope>NUCLEOTIDE SEQUENCE [LARGE SCALE GENOMIC DNA]</scope>
    <source>
        <strain evidence="1 2">DSM 43146</strain>
    </source>
</reference>
<protein>
    <submittedName>
        <fullName evidence="1">Uncharacterized protein</fullName>
    </submittedName>
</protein>
<gene>
    <name evidence="1" type="ORF">CLV67_115241</name>
</gene>
<accession>A0A2T0K4D5</accession>
<proteinExistence type="predicted"/>
<evidence type="ECO:0000313" key="2">
    <source>
        <dbReference type="Proteomes" id="UP000239415"/>
    </source>
</evidence>
<sequence length="38" mass="4472">MRWLLIFVIVALVVLAPIISYRAFKLGRSLRRDTDRRG</sequence>
<evidence type="ECO:0000313" key="1">
    <source>
        <dbReference type="EMBL" id="PRX17738.1"/>
    </source>
</evidence>
<name>A0A2T0K4D5_9ACTN</name>
<dbReference type="AlphaFoldDB" id="A0A2T0K4D5"/>
<dbReference type="EMBL" id="PVMZ01000015">
    <property type="protein sequence ID" value="PRX17738.1"/>
    <property type="molecule type" value="Genomic_DNA"/>
</dbReference>
<keyword evidence="2" id="KW-1185">Reference proteome</keyword>
<organism evidence="1 2">
    <name type="scientific">Actinoplanes italicus</name>
    <dbReference type="NCBI Taxonomy" id="113567"/>
    <lineage>
        <taxon>Bacteria</taxon>
        <taxon>Bacillati</taxon>
        <taxon>Actinomycetota</taxon>
        <taxon>Actinomycetes</taxon>
        <taxon>Micromonosporales</taxon>
        <taxon>Micromonosporaceae</taxon>
        <taxon>Actinoplanes</taxon>
    </lineage>
</organism>